<feature type="region of interest" description="Disordered" evidence="1">
    <location>
        <begin position="222"/>
        <end position="241"/>
    </location>
</feature>
<name>A0ABQ9MDK2_HEVBR</name>
<comment type="caution">
    <text evidence="3">The sequence shown here is derived from an EMBL/GenBank/DDBJ whole genome shotgun (WGS) entry which is preliminary data.</text>
</comment>
<protein>
    <recommendedName>
        <fullName evidence="2">DUF1421 domain-containing protein</fullName>
    </recommendedName>
</protein>
<proteinExistence type="predicted"/>
<evidence type="ECO:0000256" key="1">
    <source>
        <dbReference type="SAM" id="MobiDB-lite"/>
    </source>
</evidence>
<evidence type="ECO:0000259" key="2">
    <source>
        <dbReference type="Pfam" id="PF07223"/>
    </source>
</evidence>
<accession>A0ABQ9MDK2</accession>
<feature type="compositionally biased region" description="Basic and acidic residues" evidence="1">
    <location>
        <begin position="185"/>
        <end position="203"/>
    </location>
</feature>
<dbReference type="PANTHER" id="PTHR31805:SF16">
    <property type="entry name" value="FORMIN-LIKE PROTEIN (DUF1421)"/>
    <property type="match status" value="1"/>
</dbReference>
<keyword evidence="4" id="KW-1185">Reference proteome</keyword>
<feature type="region of interest" description="Disordered" evidence="1">
    <location>
        <begin position="29"/>
        <end position="50"/>
    </location>
</feature>
<sequence length="530" mass="58154">MASGSSGRANSGSKGFDFGSDDILCSYEDYGNQDSSNGSHSDPVIGTNSSKDFHKSRIARSSMFPATSYGQPEDSFNQDIIAVFEKSMKKHTDNLMRFLEGISSRMSQLELYCYNLDKSIGEMRSDLIRDHGEADSKLKSIEKHLQEVHRSVQILRDKQELAETQKELAKLHLVQKESSSPSHSQSEEKASPPASEPKKTDNTPEIHNQQLALALPHQVVPQQQTAPVPPPAQAPPQSVAQQQSYYLAPAQTQHPQSQYLSSDPQYRAPQMQDISRVAPQPTQTQISQTTPGQQFPQYQQQWAQQLPPQVQATQQASMQPQIRPSLPSVYPTYPPPGQPTNSSPPETLPNSMPLQVSYAAVPQPLSSRVDAMPYGYGAGRTVPQQTPPQQIKGTYGAQPGDGYATAGPHSTLPTGSAFMMYDSEGGRTHHPPQQPHFPQGGYPPANIGLQNPQSATGTNMLARNPSHSHFVRNHPYSELIEKMVSMGFRGDLVVSVIQRMEESGQPVDFNAVLDRLNVHSSGVSQRGWSG</sequence>
<dbReference type="Proteomes" id="UP001174677">
    <property type="component" value="Chromosome 7"/>
</dbReference>
<evidence type="ECO:0000313" key="3">
    <source>
        <dbReference type="EMBL" id="KAJ9177023.1"/>
    </source>
</evidence>
<gene>
    <name evidence="3" type="ORF">P3X46_012278</name>
</gene>
<feature type="compositionally biased region" description="Polar residues" evidence="1">
    <location>
        <begin position="32"/>
        <end position="50"/>
    </location>
</feature>
<evidence type="ECO:0000313" key="4">
    <source>
        <dbReference type="Proteomes" id="UP001174677"/>
    </source>
</evidence>
<dbReference type="Pfam" id="PF07223">
    <property type="entry name" value="DUF1421"/>
    <property type="match status" value="1"/>
</dbReference>
<dbReference type="PANTHER" id="PTHR31805">
    <property type="entry name" value="RECEPTOR-LIKE KINASE, PUTATIVE (DUF1421)-RELATED"/>
    <property type="match status" value="1"/>
</dbReference>
<organism evidence="3 4">
    <name type="scientific">Hevea brasiliensis</name>
    <name type="common">Para rubber tree</name>
    <name type="synonym">Siphonia brasiliensis</name>
    <dbReference type="NCBI Taxonomy" id="3981"/>
    <lineage>
        <taxon>Eukaryota</taxon>
        <taxon>Viridiplantae</taxon>
        <taxon>Streptophyta</taxon>
        <taxon>Embryophyta</taxon>
        <taxon>Tracheophyta</taxon>
        <taxon>Spermatophyta</taxon>
        <taxon>Magnoliopsida</taxon>
        <taxon>eudicotyledons</taxon>
        <taxon>Gunneridae</taxon>
        <taxon>Pentapetalae</taxon>
        <taxon>rosids</taxon>
        <taxon>fabids</taxon>
        <taxon>Malpighiales</taxon>
        <taxon>Euphorbiaceae</taxon>
        <taxon>Crotonoideae</taxon>
        <taxon>Micrandreae</taxon>
        <taxon>Hevea</taxon>
    </lineage>
</organism>
<feature type="compositionally biased region" description="Low complexity" evidence="1">
    <location>
        <begin position="279"/>
        <end position="316"/>
    </location>
</feature>
<feature type="domain" description="DUF1421" evidence="2">
    <location>
        <begin position="476"/>
        <end position="520"/>
    </location>
</feature>
<dbReference type="InterPro" id="IPR010820">
    <property type="entry name" value="DUF1421"/>
</dbReference>
<reference evidence="3" key="1">
    <citation type="journal article" date="2023" name="Plant Biotechnol. J.">
        <title>Chromosome-level wild Hevea brasiliensis genome provides new tools for genomic-assisted breeding and valuable loci to elevate rubber yield.</title>
        <authorList>
            <person name="Cheng H."/>
            <person name="Song X."/>
            <person name="Hu Y."/>
            <person name="Wu T."/>
            <person name="Yang Q."/>
            <person name="An Z."/>
            <person name="Feng S."/>
            <person name="Deng Z."/>
            <person name="Wu W."/>
            <person name="Zeng X."/>
            <person name="Tu M."/>
            <person name="Wang X."/>
            <person name="Huang H."/>
        </authorList>
    </citation>
    <scope>NUCLEOTIDE SEQUENCE</scope>
    <source>
        <strain evidence="3">MT/VB/25A 57/8</strain>
    </source>
</reference>
<dbReference type="EMBL" id="JARPOI010000007">
    <property type="protein sequence ID" value="KAJ9177023.1"/>
    <property type="molecule type" value="Genomic_DNA"/>
</dbReference>
<feature type="region of interest" description="Disordered" evidence="1">
    <location>
        <begin position="277"/>
        <end position="350"/>
    </location>
</feature>
<feature type="region of interest" description="Disordered" evidence="1">
    <location>
        <begin position="173"/>
        <end position="203"/>
    </location>
</feature>